<proteinExistence type="predicted"/>
<evidence type="ECO:0000313" key="1">
    <source>
        <dbReference type="EMBL" id="RIA79452.1"/>
    </source>
</evidence>
<comment type="caution">
    <text evidence="1">The sequence shown here is derived from an EMBL/GenBank/DDBJ whole genome shotgun (WGS) entry which is preliminary data.</text>
</comment>
<name>A0A397S1S5_9GLOM</name>
<dbReference type="EMBL" id="QKYT01001289">
    <property type="protein sequence ID" value="RIA79452.1"/>
    <property type="molecule type" value="Genomic_DNA"/>
</dbReference>
<protein>
    <submittedName>
        <fullName evidence="1">Uncharacterized protein</fullName>
    </submittedName>
</protein>
<reference evidence="1 2" key="1">
    <citation type="submission" date="2018-06" db="EMBL/GenBank/DDBJ databases">
        <title>Comparative genomics reveals the genomic features of Rhizophagus irregularis, R. cerebriforme, R. diaphanum and Gigaspora rosea, and their symbiotic lifestyle signature.</title>
        <authorList>
            <person name="Morin E."/>
            <person name="San Clemente H."/>
            <person name="Chen E.C.H."/>
            <person name="De La Providencia I."/>
            <person name="Hainaut M."/>
            <person name="Kuo A."/>
            <person name="Kohler A."/>
            <person name="Murat C."/>
            <person name="Tang N."/>
            <person name="Roy S."/>
            <person name="Loubradou J."/>
            <person name="Henrissat B."/>
            <person name="Grigoriev I.V."/>
            <person name="Corradi N."/>
            <person name="Roux C."/>
            <person name="Martin F.M."/>
        </authorList>
    </citation>
    <scope>NUCLEOTIDE SEQUENCE [LARGE SCALE GENOMIC DNA]</scope>
    <source>
        <strain evidence="1 2">DAOM 227022</strain>
    </source>
</reference>
<keyword evidence="2" id="KW-1185">Reference proteome</keyword>
<dbReference type="Proteomes" id="UP000265703">
    <property type="component" value="Unassembled WGS sequence"/>
</dbReference>
<organism evidence="1 2">
    <name type="scientific">Glomus cerebriforme</name>
    <dbReference type="NCBI Taxonomy" id="658196"/>
    <lineage>
        <taxon>Eukaryota</taxon>
        <taxon>Fungi</taxon>
        <taxon>Fungi incertae sedis</taxon>
        <taxon>Mucoromycota</taxon>
        <taxon>Glomeromycotina</taxon>
        <taxon>Glomeromycetes</taxon>
        <taxon>Glomerales</taxon>
        <taxon>Glomeraceae</taxon>
        <taxon>Glomus</taxon>
    </lineage>
</organism>
<evidence type="ECO:0000313" key="2">
    <source>
        <dbReference type="Proteomes" id="UP000265703"/>
    </source>
</evidence>
<sequence>MFLFSYRFSELFSLEWKEKTVFQALQFGMERKNSSLSFQIKMFFNGSFSFLVDFYSVWALGIRKRFLDFISGMEVSL</sequence>
<dbReference type="AlphaFoldDB" id="A0A397S1S5"/>
<gene>
    <name evidence="1" type="ORF">C1645_882663</name>
</gene>
<accession>A0A397S1S5</accession>